<dbReference type="Proteomes" id="UP000033103">
    <property type="component" value="Chromosome"/>
</dbReference>
<keyword evidence="1" id="KW-0812">Transmembrane</keyword>
<dbReference type="HOGENOM" id="CLU_1453508_0_0_0"/>
<proteinExistence type="predicted"/>
<reference evidence="2 3" key="1">
    <citation type="journal article" date="2012" name="BMC Genomics">
        <title>Genomic sequence analysis and characterization of Sneathia amnii sp. nov.</title>
        <authorList>
            <consortium name="Vaginal Microbiome Consortium (additional members)"/>
            <person name="Harwich M.D.Jr."/>
            <person name="Serrano M.G."/>
            <person name="Fettweis J.M."/>
            <person name="Alves J.M."/>
            <person name="Reimers M.A."/>
            <person name="Buck G.A."/>
            <person name="Jefferson K.K."/>
        </authorList>
    </citation>
    <scope>NUCLEOTIDE SEQUENCE [LARGE SCALE GENOMIC DNA]</scope>
    <source>
        <strain evidence="2 3">SN35</strain>
    </source>
</reference>
<gene>
    <name evidence="2" type="ORF">VC03_00625</name>
</gene>
<evidence type="ECO:0000313" key="2">
    <source>
        <dbReference type="EMBL" id="AKC95097.1"/>
    </source>
</evidence>
<feature type="transmembrane region" description="Helical" evidence="1">
    <location>
        <begin position="76"/>
        <end position="92"/>
    </location>
</feature>
<dbReference type="PATRIC" id="fig|1069640.6.peg.118"/>
<dbReference type="AlphaFoldDB" id="A0A0E3ZAU6"/>
<dbReference type="KEGG" id="sns:VC03_00625"/>
<evidence type="ECO:0000256" key="1">
    <source>
        <dbReference type="SAM" id="Phobius"/>
    </source>
</evidence>
<dbReference type="RefSeq" id="WP_046328203.1">
    <property type="nucleotide sequence ID" value="NZ_CP011280.1"/>
</dbReference>
<feature type="transmembrane region" description="Helical" evidence="1">
    <location>
        <begin position="33"/>
        <end position="56"/>
    </location>
</feature>
<feature type="transmembrane region" description="Helical" evidence="1">
    <location>
        <begin position="9"/>
        <end position="27"/>
    </location>
</feature>
<sequence length="186" mass="22129">MKKRIIENVFTLIFRIIMSLLSSYIIYPKDKLTAMLLIFILLLQPILGLVTINNLYKTSKDFKIYNLSSMYKKLSLVPYILFLILYIFSITYLRNTDHYVLCITVSLLCLVYGYTIRERGIAIYNMNYLMFNHKLVEIPKLQKIEKSNKEVKVIYFNGKSQILKVRNMDEANTIEQILRRKIKYKD</sequence>
<dbReference type="EMBL" id="CP011280">
    <property type="protein sequence ID" value="AKC95097.1"/>
    <property type="molecule type" value="Genomic_DNA"/>
</dbReference>
<evidence type="ECO:0008006" key="4">
    <source>
        <dbReference type="Google" id="ProtNLM"/>
    </source>
</evidence>
<accession>A0A0E3ZAU6</accession>
<organism evidence="2 3">
    <name type="scientific">Sneathia vaginalis</name>
    <dbReference type="NCBI Taxonomy" id="187101"/>
    <lineage>
        <taxon>Bacteria</taxon>
        <taxon>Fusobacteriati</taxon>
        <taxon>Fusobacteriota</taxon>
        <taxon>Fusobacteriia</taxon>
        <taxon>Fusobacteriales</taxon>
        <taxon>Leptotrichiaceae</taxon>
        <taxon>Sneathia</taxon>
    </lineage>
</organism>
<feature type="transmembrane region" description="Helical" evidence="1">
    <location>
        <begin position="98"/>
        <end position="116"/>
    </location>
</feature>
<keyword evidence="3" id="KW-1185">Reference proteome</keyword>
<evidence type="ECO:0000313" key="3">
    <source>
        <dbReference type="Proteomes" id="UP000033103"/>
    </source>
</evidence>
<keyword evidence="1" id="KW-0472">Membrane</keyword>
<protein>
    <recommendedName>
        <fullName evidence="4">DUF5673 domain-containing protein</fullName>
    </recommendedName>
</protein>
<keyword evidence="1" id="KW-1133">Transmembrane helix</keyword>
<name>A0A0E3ZAU6_9FUSO</name>